<feature type="compositionally biased region" description="Acidic residues" evidence="1">
    <location>
        <begin position="351"/>
        <end position="364"/>
    </location>
</feature>
<feature type="region of interest" description="Disordered" evidence="1">
    <location>
        <begin position="298"/>
        <end position="380"/>
    </location>
</feature>
<accession>A0ABR1QM37</accession>
<proteinExistence type="predicted"/>
<dbReference type="EMBL" id="JAQQWE010000003">
    <property type="protein sequence ID" value="KAK7959414.1"/>
    <property type="molecule type" value="Genomic_DNA"/>
</dbReference>
<keyword evidence="4" id="KW-1185">Reference proteome</keyword>
<evidence type="ECO:0000259" key="2">
    <source>
        <dbReference type="Pfam" id="PF22942"/>
    </source>
</evidence>
<gene>
    <name evidence="3" type="ORF">PG986_004268</name>
</gene>
<evidence type="ECO:0000313" key="3">
    <source>
        <dbReference type="EMBL" id="KAK7959414.1"/>
    </source>
</evidence>
<dbReference type="Proteomes" id="UP001391051">
    <property type="component" value="Unassembled WGS sequence"/>
</dbReference>
<feature type="domain" description="DUF7025" evidence="2">
    <location>
        <begin position="404"/>
        <end position="516"/>
    </location>
</feature>
<comment type="caution">
    <text evidence="3">The sequence shown here is derived from an EMBL/GenBank/DDBJ whole genome shotgun (WGS) entry which is preliminary data.</text>
</comment>
<dbReference type="PANTHER" id="PTHR46411">
    <property type="entry name" value="FAMILY ATPASE, PUTATIVE-RELATED"/>
    <property type="match status" value="1"/>
</dbReference>
<dbReference type="Pfam" id="PF22942">
    <property type="entry name" value="DUF7025"/>
    <property type="match status" value="1"/>
</dbReference>
<evidence type="ECO:0000313" key="4">
    <source>
        <dbReference type="Proteomes" id="UP001391051"/>
    </source>
</evidence>
<feature type="region of interest" description="Disordered" evidence="1">
    <location>
        <begin position="152"/>
        <end position="187"/>
    </location>
</feature>
<dbReference type="RefSeq" id="XP_066703117.1">
    <property type="nucleotide sequence ID" value="XM_066840490.1"/>
</dbReference>
<dbReference type="GeneID" id="92073552"/>
<protein>
    <recommendedName>
        <fullName evidence="2">DUF7025 domain-containing protein</fullName>
    </recommendedName>
</protein>
<dbReference type="InterPro" id="IPR054289">
    <property type="entry name" value="DUF7025"/>
</dbReference>
<feature type="compositionally biased region" description="Basic and acidic residues" evidence="1">
    <location>
        <begin position="152"/>
        <end position="167"/>
    </location>
</feature>
<reference evidence="3 4" key="1">
    <citation type="submission" date="2023-01" db="EMBL/GenBank/DDBJ databases">
        <title>Analysis of 21 Apiospora genomes using comparative genomics revels a genus with tremendous synthesis potential of carbohydrate active enzymes and secondary metabolites.</title>
        <authorList>
            <person name="Sorensen T."/>
        </authorList>
    </citation>
    <scope>NUCLEOTIDE SEQUENCE [LARGE SCALE GENOMIC DNA]</scope>
    <source>
        <strain evidence="3 4">CBS 24483</strain>
    </source>
</reference>
<evidence type="ECO:0000256" key="1">
    <source>
        <dbReference type="SAM" id="MobiDB-lite"/>
    </source>
</evidence>
<dbReference type="PANTHER" id="PTHR46411:SF2">
    <property type="entry name" value="AAA+ ATPASE DOMAIN-CONTAINING PROTEIN"/>
    <property type="match status" value="1"/>
</dbReference>
<name>A0ABR1QM37_9PEZI</name>
<feature type="compositionally biased region" description="Basic and acidic residues" evidence="1">
    <location>
        <begin position="300"/>
        <end position="329"/>
    </location>
</feature>
<sequence length="619" mass="71081">MLRHSVQIDIEFKESEEGADEPSPAMKMYREMEAFLLKHRKEWEAKNKHRLNARVRICDDRPRPNERGLDKGGPWTFDWDYYTIPEYKRPNPFELTNELGAFPYPSSIIDEKDDFDLAIDYGAARNRLRKNFEWDVDRLYLLEEMAIRKRKQEADARERADLEKNGKPDATTSDAAKGGAGSNDPAERTAPILKLNYAQWFKFRRLSNTEESESYLIDVLVGDPTVEDDLSSSKFAHRIRRFQRPGHSDLGQAMVLGQAPLPERIRIHSGVLKTILSSMFPTTPSSLVDLSTFVESISPVKDDTEPERDVHAGNTEQREGHVEQVEGKVHGASHAPETEGGLDRPQAPPAELDEDVPDGDEETQEEAHKTDDPDDPNQSQEALQHLRTLLEFMDSEMAAKREYLQKTECKKVFFADLWYLFRPGDEVIGRDGKQAYRVIHVRSLRHRKGQLWDAWRWYNSQDTEKKKKKPGPFSVTCVYIDFDGASIGPVSKTFDFKQFDGGMEMTSLPVYPLRLDPLKQTDVIDNDWRKLETLAPEKRYRQHLVKRGAKFLTVLGIKPMYYAGPTLGVRDDIGSRVVIDFETAFSAEDAKEKEWQPSLEMLIGNPVAEEEEEEEFNPI</sequence>
<organism evidence="3 4">
    <name type="scientific">Apiospora aurea</name>
    <dbReference type="NCBI Taxonomy" id="335848"/>
    <lineage>
        <taxon>Eukaryota</taxon>
        <taxon>Fungi</taxon>
        <taxon>Dikarya</taxon>
        <taxon>Ascomycota</taxon>
        <taxon>Pezizomycotina</taxon>
        <taxon>Sordariomycetes</taxon>
        <taxon>Xylariomycetidae</taxon>
        <taxon>Amphisphaeriales</taxon>
        <taxon>Apiosporaceae</taxon>
        <taxon>Apiospora</taxon>
    </lineage>
</organism>